<accession>A0ABU0YKC7</accession>
<sequence length="66" mass="7748">MPARYSADFADEGSHLQRYAQRLSGVEINSSFHRPHRRGVYERWAAATPADFRFSVKAPKTKRRRR</sequence>
<dbReference type="Gene3D" id="3.20.20.410">
    <property type="entry name" value="Protein of unknown function UPF0759"/>
    <property type="match status" value="1"/>
</dbReference>
<dbReference type="Proteomes" id="UP001230156">
    <property type="component" value="Unassembled WGS sequence"/>
</dbReference>
<dbReference type="PANTHER" id="PTHR30348:SF14">
    <property type="entry name" value="BLR8050 PROTEIN"/>
    <property type="match status" value="1"/>
</dbReference>
<reference evidence="2" key="1">
    <citation type="submission" date="2023-08" db="EMBL/GenBank/DDBJ databases">
        <title>Rhodospirillaceae gen. nov., a novel taxon isolated from the Yangtze River Yuezi River estuary sludge.</title>
        <authorList>
            <person name="Ruan L."/>
        </authorList>
    </citation>
    <scope>NUCLEOTIDE SEQUENCE [LARGE SCALE GENOMIC DNA]</scope>
    <source>
        <strain evidence="2">R-7</strain>
    </source>
</reference>
<dbReference type="SUPFAM" id="SSF117396">
    <property type="entry name" value="TM1631-like"/>
    <property type="match status" value="1"/>
</dbReference>
<name>A0ABU0YKC7_9PROT</name>
<dbReference type="EMBL" id="JAUYVI010000003">
    <property type="protein sequence ID" value="MDQ7248185.1"/>
    <property type="molecule type" value="Genomic_DNA"/>
</dbReference>
<comment type="caution">
    <text evidence="1">The sequence shown here is derived from an EMBL/GenBank/DDBJ whole genome shotgun (WGS) entry which is preliminary data.</text>
</comment>
<evidence type="ECO:0000313" key="2">
    <source>
        <dbReference type="Proteomes" id="UP001230156"/>
    </source>
</evidence>
<protein>
    <submittedName>
        <fullName evidence="1">DUF72 domain-containing protein</fullName>
    </submittedName>
</protein>
<dbReference type="InterPro" id="IPR036520">
    <property type="entry name" value="UPF0759_sf"/>
</dbReference>
<proteinExistence type="predicted"/>
<organism evidence="1 2">
    <name type="scientific">Dongia sedimenti</name>
    <dbReference type="NCBI Taxonomy" id="3064282"/>
    <lineage>
        <taxon>Bacteria</taxon>
        <taxon>Pseudomonadati</taxon>
        <taxon>Pseudomonadota</taxon>
        <taxon>Alphaproteobacteria</taxon>
        <taxon>Rhodospirillales</taxon>
        <taxon>Dongiaceae</taxon>
        <taxon>Dongia</taxon>
    </lineage>
</organism>
<gene>
    <name evidence="1" type="ORF">Q8A70_10940</name>
</gene>
<dbReference type="RefSeq" id="WP_379955632.1">
    <property type="nucleotide sequence ID" value="NZ_JAUYVI010000003.1"/>
</dbReference>
<keyword evidence="2" id="KW-1185">Reference proteome</keyword>
<dbReference type="InterPro" id="IPR002763">
    <property type="entry name" value="DUF72"/>
</dbReference>
<dbReference type="Pfam" id="PF01904">
    <property type="entry name" value="DUF72"/>
    <property type="match status" value="1"/>
</dbReference>
<dbReference type="PANTHER" id="PTHR30348">
    <property type="entry name" value="UNCHARACTERIZED PROTEIN YECE"/>
    <property type="match status" value="1"/>
</dbReference>
<evidence type="ECO:0000313" key="1">
    <source>
        <dbReference type="EMBL" id="MDQ7248185.1"/>
    </source>
</evidence>